<dbReference type="Gene3D" id="2.60.40.3440">
    <property type="match status" value="2"/>
</dbReference>
<dbReference type="EMBL" id="SRMO01000011">
    <property type="protein sequence ID" value="TGG96538.1"/>
    <property type="molecule type" value="Genomic_DNA"/>
</dbReference>
<comment type="caution">
    <text evidence="2">The sequence shown here is derived from an EMBL/GenBank/DDBJ whole genome shotgun (WGS) entry which is preliminary data.</text>
</comment>
<dbReference type="Gene3D" id="2.60.40.60">
    <property type="entry name" value="Cadherins"/>
    <property type="match status" value="2"/>
</dbReference>
<name>A0A524RQZ9_9CHRO</name>
<dbReference type="PROSITE" id="PS50268">
    <property type="entry name" value="CADHERIN_2"/>
    <property type="match status" value="2"/>
</dbReference>
<dbReference type="GO" id="GO:0016020">
    <property type="term" value="C:membrane"/>
    <property type="evidence" value="ECO:0007669"/>
    <property type="project" value="InterPro"/>
</dbReference>
<dbReference type="InterPro" id="IPR025883">
    <property type="entry name" value="Cadherin-like_domain"/>
</dbReference>
<dbReference type="Pfam" id="PF17963">
    <property type="entry name" value="Big_9"/>
    <property type="match status" value="1"/>
</dbReference>
<dbReference type="InterPro" id="IPR002126">
    <property type="entry name" value="Cadherin-like_dom"/>
</dbReference>
<accession>A0A524RQZ9</accession>
<dbReference type="GO" id="GO:0007156">
    <property type="term" value="P:homophilic cell adhesion via plasma membrane adhesion molecules"/>
    <property type="evidence" value="ECO:0007669"/>
    <property type="project" value="InterPro"/>
</dbReference>
<dbReference type="Pfam" id="PF17892">
    <property type="entry name" value="Cadherin_5"/>
    <property type="match status" value="1"/>
</dbReference>
<evidence type="ECO:0000313" key="3">
    <source>
        <dbReference type="Proteomes" id="UP000317990"/>
    </source>
</evidence>
<dbReference type="InterPro" id="IPR041690">
    <property type="entry name" value="Cadherin_5"/>
</dbReference>
<protein>
    <submittedName>
        <fullName evidence="2">Cadherin-like beta sandwich domain-containing protein</fullName>
    </submittedName>
</protein>
<gene>
    <name evidence="2" type="ORF">ERJ67_00765</name>
</gene>
<feature type="domain" description="Cadherin" evidence="1">
    <location>
        <begin position="246"/>
        <end position="369"/>
    </location>
</feature>
<dbReference type="Proteomes" id="UP000317990">
    <property type="component" value="Unassembled WGS sequence"/>
</dbReference>
<evidence type="ECO:0000313" key="2">
    <source>
        <dbReference type="EMBL" id="TGG96538.1"/>
    </source>
</evidence>
<sequence>MRGHLKAMAGRAITWPPLIDTFLGCAVVLLGIPMSGHATGDVYVINTGQTSAATRITINPNDSAQQFTTGTDSDGYALDSVVLKLSDEKLKYAPPADQTGDNFTTFNFKVNDGTEDSASIYIMAIDPDLISGRRDVEYIENDTTAVEDYNITIPGSPTWTLSGDDSGKFDIDSSGTLTFKNPPDFESPADSDVDNDYKLTVEVNVGGTTGELDVTVTVKNEIPVFATQDWKNYTEIYYAENGTKEVGTYEASDSEKGSVSFALGGVDSNSFNIDSSSGTLTFVSSPDYANPSDIDADNVYNISIIANSAGSSAYLDVSVTIDRRPVWVGETRFFIPESNALALPGHTVVTVMLRDPDAKDNFDIVNPDIDGNRPVHVSLPSELNRFGTVYPDADKFRIVPYGKVQAWNYSDDNDRTISVDIRIDSNDLDYENPTDTDKNNSYDLMLQAWNTQVIDSYVSLPFVITVTNVGEPPIAGNDNGGDTEEDHPLTIDTDRLLENDDVVDADGGSLSVTGVGKPANCGEEEASELCGTVVLSDDKTTITYTPGKDFYGTDSFSYTISDSFEDADGNPAPNMATATVTVTVNPANDDPPMVMNDDFGTISNNSLALGTADKNDLDIDTNALLINDTDPDEGGPTLRVVAVGYARNGNIKTDSETDVNGDTSRITSITYTPDPGFTGQDRFRYTVSDGSDESENSIGTVNINVTAASDNADLNGLTVSTISNTSQVSTGTLAPTFDKNETGYTIYVASNIEKVRVMPTVDEANATVTVNGEAVTNGDTSNDIVLSSGKVTDISVTVTAEDKTIKTYTIDVFRRTSNDSEIYFREKIGNDFNLLNVVQKNDRYCRDLRGQTGDNECNPYDYLTLHTIDNIASNKIIINSTEMNAYYLIEKIDDNDMDNALETNRTTARVGATSGMNVDAGTSLLGQSDEIELDTSKDNNV</sequence>
<evidence type="ECO:0000259" key="1">
    <source>
        <dbReference type="PROSITE" id="PS50268"/>
    </source>
</evidence>
<organism evidence="2 3">
    <name type="scientific">Aphanocapsa feldmannii 277cV</name>
    <dbReference type="NCBI Taxonomy" id="2507553"/>
    <lineage>
        <taxon>Bacteria</taxon>
        <taxon>Bacillati</taxon>
        <taxon>Cyanobacteriota</taxon>
        <taxon>Cyanophyceae</taxon>
        <taxon>Oscillatoriophycideae</taxon>
        <taxon>Chroococcales</taxon>
        <taxon>Microcystaceae</taxon>
        <taxon>Aphanocapsa</taxon>
    </lineage>
</organism>
<dbReference type="AlphaFoldDB" id="A0A524RQZ9"/>
<reference evidence="2 3" key="1">
    <citation type="journal article" date="2019" name="mSystems">
        <title>Life at home and on the roam: Genomic adaptions reflect the dual lifestyle of an intracellular, facultative symbiont.</title>
        <authorList>
            <person name="Burgsdorf I."/>
        </authorList>
    </citation>
    <scope>NUCLEOTIDE SEQUENCE [LARGE SCALE GENOMIC DNA]</scope>
    <source>
        <strain evidence="2">277cV</strain>
    </source>
</reference>
<proteinExistence type="predicted"/>
<dbReference type="GO" id="GO:0005509">
    <property type="term" value="F:calcium ion binding"/>
    <property type="evidence" value="ECO:0007669"/>
    <property type="project" value="InterPro"/>
</dbReference>
<feature type="domain" description="Cadherin" evidence="1">
    <location>
        <begin position="102"/>
        <end position="225"/>
    </location>
</feature>
<dbReference type="Pfam" id="PF12733">
    <property type="entry name" value="Cadherin-like"/>
    <property type="match status" value="1"/>
</dbReference>